<dbReference type="Proteomes" id="UP000530564">
    <property type="component" value="Unassembled WGS sequence"/>
</dbReference>
<evidence type="ECO:0000313" key="2">
    <source>
        <dbReference type="EMBL" id="MBB3892637.1"/>
    </source>
</evidence>
<organism evidence="2 3">
    <name type="scientific">Phenylobacterium haematophilum</name>
    <dbReference type="NCBI Taxonomy" id="98513"/>
    <lineage>
        <taxon>Bacteria</taxon>
        <taxon>Pseudomonadati</taxon>
        <taxon>Pseudomonadota</taxon>
        <taxon>Alphaproteobacteria</taxon>
        <taxon>Caulobacterales</taxon>
        <taxon>Caulobacteraceae</taxon>
        <taxon>Phenylobacterium</taxon>
    </lineage>
</organism>
<proteinExistence type="predicted"/>
<dbReference type="AlphaFoldDB" id="A0A840A5Y1"/>
<comment type="caution">
    <text evidence="2">The sequence shown here is derived from an EMBL/GenBank/DDBJ whole genome shotgun (WGS) entry which is preliminary data.</text>
</comment>
<dbReference type="EMBL" id="JACIDK010000005">
    <property type="protein sequence ID" value="MBB3892637.1"/>
    <property type="molecule type" value="Genomic_DNA"/>
</dbReference>
<dbReference type="RefSeq" id="WP_183775292.1">
    <property type="nucleotide sequence ID" value="NZ_JACIDK010000005.1"/>
</dbReference>
<reference evidence="2 3" key="1">
    <citation type="submission" date="2020-08" db="EMBL/GenBank/DDBJ databases">
        <title>Genomic Encyclopedia of Type Strains, Phase IV (KMG-IV): sequencing the most valuable type-strain genomes for metagenomic binning, comparative biology and taxonomic classification.</title>
        <authorList>
            <person name="Goeker M."/>
        </authorList>
    </citation>
    <scope>NUCLEOTIDE SEQUENCE [LARGE SCALE GENOMIC DNA]</scope>
    <source>
        <strain evidence="2 3">DSM 21793</strain>
    </source>
</reference>
<accession>A0A840A5Y1</accession>
<evidence type="ECO:0000313" key="3">
    <source>
        <dbReference type="Proteomes" id="UP000530564"/>
    </source>
</evidence>
<evidence type="ECO:0000256" key="1">
    <source>
        <dbReference type="SAM" id="MobiDB-lite"/>
    </source>
</evidence>
<name>A0A840A5Y1_9CAUL</name>
<gene>
    <name evidence="2" type="ORF">GGQ61_003373</name>
</gene>
<sequence length="157" mass="16933">MNTLEVGPGARPTGAPPHACPTPRAPDYHALGTFSETWAFLEYFIDRCLQAGGGETASDRPLSLAARLDALERLDHGSQGVEAAALISDTRALADRRQNALQDLARASLQRMGLGQFDIDGALPHDGDKTLEALHMRTCDLVRRTVMLLCALQKAGR</sequence>
<feature type="region of interest" description="Disordered" evidence="1">
    <location>
        <begin position="1"/>
        <end position="21"/>
    </location>
</feature>
<protein>
    <submittedName>
        <fullName evidence="2">Uncharacterized protein</fullName>
    </submittedName>
</protein>
<keyword evidence="3" id="KW-1185">Reference proteome</keyword>